<evidence type="ECO:0000256" key="4">
    <source>
        <dbReference type="ARBA" id="ARBA00023136"/>
    </source>
</evidence>
<accession>A0ABR7CXI6</accession>
<dbReference type="EMBL" id="JACOOH010000002">
    <property type="protein sequence ID" value="MBC5620383.1"/>
    <property type="molecule type" value="Genomic_DNA"/>
</dbReference>
<gene>
    <name evidence="8" type="ORF">H8S64_04665</name>
</gene>
<keyword evidence="7" id="KW-0449">Lipoprotein</keyword>
<keyword evidence="4" id="KW-0472">Membrane</keyword>
<keyword evidence="3" id="KW-0732">Signal</keyword>
<evidence type="ECO:0000256" key="6">
    <source>
        <dbReference type="ARBA" id="ARBA00023237"/>
    </source>
</evidence>
<evidence type="ECO:0000256" key="5">
    <source>
        <dbReference type="ARBA" id="ARBA00023139"/>
    </source>
</evidence>
<keyword evidence="9" id="KW-1185">Reference proteome</keyword>
<dbReference type="PROSITE" id="PS51257">
    <property type="entry name" value="PROKAR_LIPOPROTEIN"/>
    <property type="match status" value="1"/>
</dbReference>
<organism evidence="8 9">
    <name type="scientific">Butyricimonas hominis</name>
    <dbReference type="NCBI Taxonomy" id="2763032"/>
    <lineage>
        <taxon>Bacteria</taxon>
        <taxon>Pseudomonadati</taxon>
        <taxon>Bacteroidota</taxon>
        <taxon>Bacteroidia</taxon>
        <taxon>Bacteroidales</taxon>
        <taxon>Odoribacteraceae</taxon>
        <taxon>Butyricimonas</taxon>
    </lineage>
</organism>
<dbReference type="Proteomes" id="UP000646484">
    <property type="component" value="Unassembled WGS sequence"/>
</dbReference>
<protein>
    <submittedName>
        <fullName evidence="8">FimB/Mfa2 family fimbrial subunit</fullName>
    </submittedName>
</protein>
<name>A0ABR7CXI6_9BACT</name>
<evidence type="ECO:0000256" key="1">
    <source>
        <dbReference type="ARBA" id="ARBA00004442"/>
    </source>
</evidence>
<comment type="subcellular location">
    <subcellularLocation>
        <location evidence="1">Cell outer membrane</location>
    </subcellularLocation>
</comment>
<dbReference type="InterPro" id="IPR014941">
    <property type="entry name" value="FimB/Mfa2/Mfa3"/>
</dbReference>
<dbReference type="RefSeq" id="WP_186975174.1">
    <property type="nucleotide sequence ID" value="NZ_JACOOH010000002.1"/>
</dbReference>
<proteinExistence type="inferred from homology"/>
<sequence length="299" mass="32728">MAMKRIGIYGIVIIFGLLGCEKESDWEGGTSNTEGLKRVSIQMAIEEGASFEKYIHSLAVFAFQETDDSFVYYKKVADLTAGDIHNLESGMASVANSKMLKMTLPAGLYRFYYLANDLSNEYVEPPRGGSVEQGYLPFPPVGVEQAYFMGEVEMKPGADESTPLFVVLSRVVSRLTVVITGIPDQVDSVRYRVEGISSRVLLTEATAGDTTSYTGIYSRDIPASADTVISRLLLFPGSGAKIGFQFFAGTGVVKEKTIPVSGLVPNNDVFISGRWEETGTTRLFRIFSTPFYNSFHSGD</sequence>
<keyword evidence="5" id="KW-0564">Palmitate</keyword>
<dbReference type="Pfam" id="PF08842">
    <property type="entry name" value="Mfa2"/>
    <property type="match status" value="1"/>
</dbReference>
<evidence type="ECO:0000256" key="2">
    <source>
        <dbReference type="ARBA" id="ARBA00007248"/>
    </source>
</evidence>
<evidence type="ECO:0000313" key="9">
    <source>
        <dbReference type="Proteomes" id="UP000646484"/>
    </source>
</evidence>
<comment type="similarity">
    <text evidence="2">Belongs to the bacteroidetes fimbrillin superfamily. FimB/Mfa2 family.</text>
</comment>
<evidence type="ECO:0000256" key="7">
    <source>
        <dbReference type="ARBA" id="ARBA00023288"/>
    </source>
</evidence>
<reference evidence="8 9" key="1">
    <citation type="submission" date="2020-08" db="EMBL/GenBank/DDBJ databases">
        <title>Genome public.</title>
        <authorList>
            <person name="Liu C."/>
            <person name="Sun Q."/>
        </authorList>
    </citation>
    <scope>NUCLEOTIDE SEQUENCE [LARGE SCALE GENOMIC DNA]</scope>
    <source>
        <strain evidence="8 9">NSJ-56</strain>
    </source>
</reference>
<keyword evidence="6" id="KW-0998">Cell outer membrane</keyword>
<evidence type="ECO:0000313" key="8">
    <source>
        <dbReference type="EMBL" id="MBC5620383.1"/>
    </source>
</evidence>
<evidence type="ECO:0000256" key="3">
    <source>
        <dbReference type="ARBA" id="ARBA00022729"/>
    </source>
</evidence>
<comment type="caution">
    <text evidence="8">The sequence shown here is derived from an EMBL/GenBank/DDBJ whole genome shotgun (WGS) entry which is preliminary data.</text>
</comment>